<name>A0A8H6RAM9_9PEZI</name>
<dbReference type="AlphaFoldDB" id="A0A8H6RAM9"/>
<gene>
    <name evidence="2" type="ORF">HII31_11616</name>
</gene>
<evidence type="ECO:0000256" key="1">
    <source>
        <dbReference type="SAM" id="Coils"/>
    </source>
</evidence>
<evidence type="ECO:0000313" key="2">
    <source>
        <dbReference type="EMBL" id="KAF7187007.1"/>
    </source>
</evidence>
<reference evidence="2" key="1">
    <citation type="submission" date="2020-04" db="EMBL/GenBank/DDBJ databases">
        <title>Draft genome resource of the tomato pathogen Pseudocercospora fuligena.</title>
        <authorList>
            <person name="Zaccaron A."/>
        </authorList>
    </citation>
    <scope>NUCLEOTIDE SEQUENCE</scope>
    <source>
        <strain evidence="2">PF001</strain>
    </source>
</reference>
<proteinExistence type="predicted"/>
<evidence type="ECO:0000313" key="3">
    <source>
        <dbReference type="Proteomes" id="UP000660729"/>
    </source>
</evidence>
<comment type="caution">
    <text evidence="2">The sequence shown here is derived from an EMBL/GenBank/DDBJ whole genome shotgun (WGS) entry which is preliminary data.</text>
</comment>
<keyword evidence="3" id="KW-1185">Reference proteome</keyword>
<dbReference type="Proteomes" id="UP000660729">
    <property type="component" value="Unassembled WGS sequence"/>
</dbReference>
<dbReference type="EMBL" id="JABCIY010000241">
    <property type="protein sequence ID" value="KAF7187007.1"/>
    <property type="molecule type" value="Genomic_DNA"/>
</dbReference>
<keyword evidence="1" id="KW-0175">Coiled coil</keyword>
<sequence>MATPQKPSLREQARRIQVDDIAGLWNLDQAIKEKFQEGYEDENKVRENLAQIHEACQYQLARNNIPGTFEARYHHYMVPVVIKETNAIKTGNFDDPRWHCRQAKSIYEGLRPRLPENGLDIQGWQSFMDEIEDSIGRIADWEEEAAAERREAEAESKA</sequence>
<organism evidence="2 3">
    <name type="scientific">Pseudocercospora fuligena</name>
    <dbReference type="NCBI Taxonomy" id="685502"/>
    <lineage>
        <taxon>Eukaryota</taxon>
        <taxon>Fungi</taxon>
        <taxon>Dikarya</taxon>
        <taxon>Ascomycota</taxon>
        <taxon>Pezizomycotina</taxon>
        <taxon>Dothideomycetes</taxon>
        <taxon>Dothideomycetidae</taxon>
        <taxon>Mycosphaerellales</taxon>
        <taxon>Mycosphaerellaceae</taxon>
        <taxon>Pseudocercospora</taxon>
    </lineage>
</organism>
<accession>A0A8H6RAM9</accession>
<protein>
    <submittedName>
        <fullName evidence="2">Uncharacterized protein</fullName>
    </submittedName>
</protein>
<feature type="coiled-coil region" evidence="1">
    <location>
        <begin position="131"/>
        <end position="158"/>
    </location>
</feature>